<dbReference type="KEGG" id="ter:Tery_3229"/>
<dbReference type="RefSeq" id="WP_011612691.1">
    <property type="nucleotide sequence ID" value="NC_008312.1"/>
</dbReference>
<sequence>MALTIDKLFDEQFYLETHPGVAEAVANNIISDGFFHFTRFGQFEDRDPSRIFNTNFYLTTNPGVATAVEQNILTPTEHFINFGQFEQRDPSALLNTSFYLERYPDLAEVVVNTPLTATEHFLNFGQFEGRLPRLLFSDIYVFGDSLSDTGNLLAAAENFLGATDEFVLEFFAPYFEGRLSNGPVWVETLAPQLELTSDPNLNFAVSGATTGISNNGNNRLPEGTPPIFIGLQTQIDDFIADTPTTDPDALYVVWAGANDYLGAGNLDAQSTVDNLLDAVNSLADTGAKNFVLPNLPNLGVIPVGQALPPERQQGLTLLTESHNNTLATASQILEQNPNINIVNLDIKTLFDNIIANPDDFTLTNVTDNFLTSGLDDPSGFLFFDDIHPTTNVHSFIAENTMKSITQIPELLSIVETSL</sequence>
<name>Q10ZH8_TRIEI</name>
<organism evidence="2">
    <name type="scientific">Trichodesmium erythraeum (strain IMS101)</name>
    <dbReference type="NCBI Taxonomy" id="203124"/>
    <lineage>
        <taxon>Bacteria</taxon>
        <taxon>Bacillati</taxon>
        <taxon>Cyanobacteriota</taxon>
        <taxon>Cyanophyceae</taxon>
        <taxon>Oscillatoriophycideae</taxon>
        <taxon>Oscillatoriales</taxon>
        <taxon>Microcoleaceae</taxon>
        <taxon>Trichodesmium</taxon>
    </lineage>
</organism>
<dbReference type="OrthoDB" id="5292073at2"/>
<evidence type="ECO:0000256" key="1">
    <source>
        <dbReference type="ARBA" id="ARBA00008668"/>
    </source>
</evidence>
<dbReference type="EMBL" id="CP000393">
    <property type="protein sequence ID" value="ABG52346.1"/>
    <property type="molecule type" value="Genomic_DNA"/>
</dbReference>
<dbReference type="eggNOG" id="COG3240">
    <property type="taxonomic scope" value="Bacteria"/>
</dbReference>
<dbReference type="Pfam" id="PF00657">
    <property type="entry name" value="Lipase_GDSL"/>
    <property type="match status" value="1"/>
</dbReference>
<dbReference type="PROSITE" id="PS01098">
    <property type="entry name" value="LIPASE_GDSL_SER"/>
    <property type="match status" value="1"/>
</dbReference>
<dbReference type="InterPro" id="IPR001087">
    <property type="entry name" value="GDSL"/>
</dbReference>
<dbReference type="PANTHER" id="PTHR22835">
    <property type="entry name" value="ZINC FINGER FYVE DOMAIN CONTAINING PROTEIN"/>
    <property type="match status" value="1"/>
</dbReference>
<dbReference type="CDD" id="cd01846">
    <property type="entry name" value="fatty_acyltransferase_like"/>
    <property type="match status" value="1"/>
</dbReference>
<comment type="similarity">
    <text evidence="1">Belongs to the 'GDSL' lipolytic enzyme family.</text>
</comment>
<proteinExistence type="inferred from homology"/>
<accession>Q10ZH8</accession>
<dbReference type="GO" id="GO:0016298">
    <property type="term" value="F:lipase activity"/>
    <property type="evidence" value="ECO:0007669"/>
    <property type="project" value="InterPro"/>
</dbReference>
<dbReference type="PANTHER" id="PTHR22835:SF659">
    <property type="entry name" value="GDSL LIPASE_ACYLHYDROLASE, PUTATIVE (AFU_ORTHOLOGUE AFUA_2G00510)-RELATED"/>
    <property type="match status" value="1"/>
</dbReference>
<protein>
    <submittedName>
        <fullName evidence="2">Lipolytic enzyme, G-D-S-L</fullName>
    </submittedName>
</protein>
<reference evidence="2" key="1">
    <citation type="submission" date="2006-06" db="EMBL/GenBank/DDBJ databases">
        <title>Complete sequence of Trichodesmium erythraeum IMS101.</title>
        <authorList>
            <consortium name="US DOE Joint Genome Institute"/>
            <person name="Copeland A."/>
            <person name="Lucas S."/>
            <person name="Lapidus A."/>
            <person name="Barry K."/>
            <person name="Detter J.C."/>
            <person name="Glavina del Rio T."/>
            <person name="Hammon N."/>
            <person name="Israni S."/>
            <person name="Dalin E."/>
            <person name="Tice H."/>
            <person name="Pitluck S."/>
            <person name="Kiss H."/>
            <person name="Munk A.C."/>
            <person name="Brettin T."/>
            <person name="Bruce D."/>
            <person name="Han C."/>
            <person name="Tapia R."/>
            <person name="Gilna P."/>
            <person name="Schmutz J."/>
            <person name="Larimer F."/>
            <person name="Land M."/>
            <person name="Hauser L."/>
            <person name="Kyrpides N."/>
            <person name="Kim E."/>
            <person name="Richardson P."/>
        </authorList>
    </citation>
    <scope>NUCLEOTIDE SEQUENCE [LARGE SCALE GENOMIC DNA]</scope>
    <source>
        <strain evidence="2">IMS101</strain>
    </source>
</reference>
<dbReference type="InterPro" id="IPR008265">
    <property type="entry name" value="Lipase_GDSL_AS"/>
</dbReference>
<dbReference type="SUPFAM" id="SSF52266">
    <property type="entry name" value="SGNH hydrolase"/>
    <property type="match status" value="1"/>
</dbReference>
<gene>
    <name evidence="2" type="ordered locus">Tery_3229</name>
</gene>
<dbReference type="STRING" id="203124.Tery_3229"/>
<evidence type="ECO:0000313" key="2">
    <source>
        <dbReference type="EMBL" id="ABG52346.1"/>
    </source>
</evidence>
<dbReference type="GO" id="GO:0006629">
    <property type="term" value="P:lipid metabolic process"/>
    <property type="evidence" value="ECO:0007669"/>
    <property type="project" value="InterPro"/>
</dbReference>
<dbReference type="AlphaFoldDB" id="Q10ZH8"/>
<dbReference type="Gene3D" id="3.40.50.1110">
    <property type="entry name" value="SGNH hydrolase"/>
    <property type="match status" value="1"/>
</dbReference>
<dbReference type="InterPro" id="IPR036514">
    <property type="entry name" value="SGNH_hydro_sf"/>
</dbReference>
<dbReference type="HOGENOM" id="CLU_657117_0_0_3"/>